<reference evidence="1 2" key="2">
    <citation type="submission" date="2007-06" db="EMBL/GenBank/DDBJ databases">
        <title>Draft genome sequence of Pseudoflavonifractor capillosus ATCC 29799.</title>
        <authorList>
            <person name="Sudarsanam P."/>
            <person name="Ley R."/>
            <person name="Guruge J."/>
            <person name="Turnbaugh P.J."/>
            <person name="Mahowald M."/>
            <person name="Liep D."/>
            <person name="Gordon J."/>
        </authorList>
    </citation>
    <scope>NUCLEOTIDE SEQUENCE [LARGE SCALE GENOMIC DNA]</scope>
    <source>
        <strain evidence="1 2">ATCC 29799</strain>
    </source>
</reference>
<feature type="non-terminal residue" evidence="1">
    <location>
        <position position="1"/>
    </location>
</feature>
<protein>
    <submittedName>
        <fullName evidence="1">Uncharacterized protein</fullName>
    </submittedName>
</protein>
<dbReference type="Proteomes" id="UP000003639">
    <property type="component" value="Unassembled WGS sequence"/>
</dbReference>
<keyword evidence="2" id="KW-1185">Reference proteome</keyword>
<comment type="caution">
    <text evidence="1">The sequence shown here is derived from an EMBL/GenBank/DDBJ whole genome shotgun (WGS) entry which is preliminary data.</text>
</comment>
<name>A6NQ47_9FIRM</name>
<proteinExistence type="predicted"/>
<organism evidence="1 2">
    <name type="scientific">Pseudoflavonifractor capillosus ATCC 29799</name>
    <dbReference type="NCBI Taxonomy" id="411467"/>
    <lineage>
        <taxon>Bacteria</taxon>
        <taxon>Bacillati</taxon>
        <taxon>Bacillota</taxon>
        <taxon>Clostridia</taxon>
        <taxon>Eubacteriales</taxon>
        <taxon>Oscillospiraceae</taxon>
        <taxon>Pseudoflavonifractor</taxon>
    </lineage>
</organism>
<gene>
    <name evidence="1" type="ORF">BACCAP_00317</name>
</gene>
<dbReference type="EMBL" id="AAXG02000004">
    <property type="protein sequence ID" value="EDN01652.1"/>
    <property type="molecule type" value="Genomic_DNA"/>
</dbReference>
<dbReference type="AlphaFoldDB" id="A6NQ47"/>
<reference evidence="1 2" key="1">
    <citation type="submission" date="2007-04" db="EMBL/GenBank/DDBJ databases">
        <authorList>
            <person name="Fulton L."/>
            <person name="Clifton S."/>
            <person name="Fulton B."/>
            <person name="Xu J."/>
            <person name="Minx P."/>
            <person name="Pepin K.H."/>
            <person name="Johnson M."/>
            <person name="Thiruvilangam P."/>
            <person name="Bhonagiri V."/>
            <person name="Nash W.E."/>
            <person name="Mardis E.R."/>
            <person name="Wilson R.K."/>
        </authorList>
    </citation>
    <scope>NUCLEOTIDE SEQUENCE [LARGE SCALE GENOMIC DNA]</scope>
    <source>
        <strain evidence="1 2">ATCC 29799</strain>
    </source>
</reference>
<sequence>LQKFKSRTLIQPLTALAANFCMISCRARFVKRFFHFLFSSRQADFKKTFGLFKGCSPRALR</sequence>
<accession>A6NQ47</accession>
<evidence type="ECO:0000313" key="2">
    <source>
        <dbReference type="Proteomes" id="UP000003639"/>
    </source>
</evidence>
<evidence type="ECO:0000313" key="1">
    <source>
        <dbReference type="EMBL" id="EDN01652.1"/>
    </source>
</evidence>